<accession>A0ABT8RA01</accession>
<comment type="caution">
    <text evidence="1">The sequence shown here is derived from an EMBL/GenBank/DDBJ whole genome shotgun (WGS) entry which is preliminary data.</text>
</comment>
<organism evidence="1 2">
    <name type="scientific">Rhodocytophaga aerolata</name>
    <dbReference type="NCBI Taxonomy" id="455078"/>
    <lineage>
        <taxon>Bacteria</taxon>
        <taxon>Pseudomonadati</taxon>
        <taxon>Bacteroidota</taxon>
        <taxon>Cytophagia</taxon>
        <taxon>Cytophagales</taxon>
        <taxon>Rhodocytophagaceae</taxon>
        <taxon>Rhodocytophaga</taxon>
    </lineage>
</organism>
<reference evidence="1" key="1">
    <citation type="submission" date="2023-07" db="EMBL/GenBank/DDBJ databases">
        <title>The genome sequence of Rhodocytophaga aerolata KACC 12507.</title>
        <authorList>
            <person name="Zhang X."/>
        </authorList>
    </citation>
    <scope>NUCLEOTIDE SEQUENCE</scope>
    <source>
        <strain evidence="1">KACC 12507</strain>
    </source>
</reference>
<dbReference type="Proteomes" id="UP001168528">
    <property type="component" value="Unassembled WGS sequence"/>
</dbReference>
<sequence>MFLNHLRNPFINLQTSEANFNKLAATHLERLKANNTGNRFESLILQTEPLYQAYISTITTSSGTSSTKESKTVSTNEAIANLKTYISRKEGVIADKFPKKTSVYQEFFPLGLSEYRLASKKNIQLLAERFIKAAQLHSATVGKEIAKEAQSLLDIYTASRTQQLQAIGSVKGMSGESKARKKALALQLYKNLLHILLENVEQTDQVKTYFDISFLRKTRREEKSIAA</sequence>
<keyword evidence="2" id="KW-1185">Reference proteome</keyword>
<gene>
    <name evidence="1" type="ORF">Q0590_21610</name>
</gene>
<evidence type="ECO:0000313" key="1">
    <source>
        <dbReference type="EMBL" id="MDO1448890.1"/>
    </source>
</evidence>
<evidence type="ECO:0000313" key="2">
    <source>
        <dbReference type="Proteomes" id="UP001168528"/>
    </source>
</evidence>
<proteinExistence type="predicted"/>
<protein>
    <submittedName>
        <fullName evidence="1">Uncharacterized protein</fullName>
    </submittedName>
</protein>
<dbReference type="RefSeq" id="WP_302039689.1">
    <property type="nucleotide sequence ID" value="NZ_JAUKPO010000014.1"/>
</dbReference>
<dbReference type="EMBL" id="JAUKPO010000014">
    <property type="protein sequence ID" value="MDO1448890.1"/>
    <property type="molecule type" value="Genomic_DNA"/>
</dbReference>
<name>A0ABT8RA01_9BACT</name>